<accession>A0ACC2NW48</accession>
<organism evidence="1 2">
    <name type="scientific">Eretmocerus hayati</name>
    <dbReference type="NCBI Taxonomy" id="131215"/>
    <lineage>
        <taxon>Eukaryota</taxon>
        <taxon>Metazoa</taxon>
        <taxon>Ecdysozoa</taxon>
        <taxon>Arthropoda</taxon>
        <taxon>Hexapoda</taxon>
        <taxon>Insecta</taxon>
        <taxon>Pterygota</taxon>
        <taxon>Neoptera</taxon>
        <taxon>Endopterygota</taxon>
        <taxon>Hymenoptera</taxon>
        <taxon>Apocrita</taxon>
        <taxon>Proctotrupomorpha</taxon>
        <taxon>Chalcidoidea</taxon>
        <taxon>Aphelinidae</taxon>
        <taxon>Aphelininae</taxon>
        <taxon>Eretmocerus</taxon>
    </lineage>
</organism>
<name>A0ACC2NW48_9HYME</name>
<dbReference type="Proteomes" id="UP001239111">
    <property type="component" value="Chromosome 2"/>
</dbReference>
<sequence>MLRMSFTSYLLKLIELIKETLTCPSNSSKSQDRFRDTPPIKFIMKQYNTMIPIFSVLYFTSFLLVKTDETKNKSIELRGRLFIRPFPLQDDGSFLYLVCDADKEQTLDCAVHLLKLTGLEVMPPITHSLEDDRIGHDLISFRLSENFLYILLVEKDSQDNKYVSGIALNLINKEVSKLALPSDLRLEDQYIGSIFQSNKIELIVGNHSVCGDLPRCKITFNSQGQREGEPILFPLEYKKITSIPKSRGSMDKGIFIIDVDGNSDEMLTSSRVAYIDEKGDPTIVQKSEGRQTSPMYSNTRDLYGVCRLVERKTKFDCVQYDWKSNSTVMSKFSVESFCKRNENCHILSFGNLNMSTFLFATVECGKEQGFLCKNTQLLTVNSDGELRKATHISDNLECSNDPESVQSDIAEIGDEVCVYFVCGSDIGSKNRVHEQIKCFLKSTL</sequence>
<gene>
    <name evidence="1" type="ORF">QAD02_011306</name>
</gene>
<comment type="caution">
    <text evidence="1">The sequence shown here is derived from an EMBL/GenBank/DDBJ whole genome shotgun (WGS) entry which is preliminary data.</text>
</comment>
<dbReference type="EMBL" id="CM056742">
    <property type="protein sequence ID" value="KAJ8675520.1"/>
    <property type="molecule type" value="Genomic_DNA"/>
</dbReference>
<protein>
    <submittedName>
        <fullName evidence="1">Uncharacterized protein</fullName>
    </submittedName>
</protein>
<evidence type="ECO:0000313" key="1">
    <source>
        <dbReference type="EMBL" id="KAJ8675520.1"/>
    </source>
</evidence>
<evidence type="ECO:0000313" key="2">
    <source>
        <dbReference type="Proteomes" id="UP001239111"/>
    </source>
</evidence>
<reference evidence="1" key="1">
    <citation type="submission" date="2023-04" db="EMBL/GenBank/DDBJ databases">
        <title>A chromosome-level genome assembly of the parasitoid wasp Eretmocerus hayati.</title>
        <authorList>
            <person name="Zhong Y."/>
            <person name="Liu S."/>
            <person name="Liu Y."/>
        </authorList>
    </citation>
    <scope>NUCLEOTIDE SEQUENCE</scope>
    <source>
        <strain evidence="1">ZJU_SS_LIU_2023</strain>
    </source>
</reference>
<proteinExistence type="predicted"/>
<keyword evidence="2" id="KW-1185">Reference proteome</keyword>